<name>A0A9W9ZLC6_9CNID</name>
<dbReference type="OrthoDB" id="5971885at2759"/>
<protein>
    <submittedName>
        <fullName evidence="2">Uncharacterized protein</fullName>
    </submittedName>
</protein>
<comment type="caution">
    <text evidence="2">The sequence shown here is derived from an EMBL/GenBank/DDBJ whole genome shotgun (WGS) entry which is preliminary data.</text>
</comment>
<evidence type="ECO:0000256" key="1">
    <source>
        <dbReference type="SAM" id="MobiDB-lite"/>
    </source>
</evidence>
<gene>
    <name evidence="2" type="ORF">OS493_025684</name>
</gene>
<evidence type="ECO:0000313" key="3">
    <source>
        <dbReference type="Proteomes" id="UP001163046"/>
    </source>
</evidence>
<dbReference type="AlphaFoldDB" id="A0A9W9ZLC6"/>
<evidence type="ECO:0000313" key="2">
    <source>
        <dbReference type="EMBL" id="KAJ7383812.1"/>
    </source>
</evidence>
<dbReference type="Proteomes" id="UP001163046">
    <property type="component" value="Unassembled WGS sequence"/>
</dbReference>
<organism evidence="2 3">
    <name type="scientific">Desmophyllum pertusum</name>
    <dbReference type="NCBI Taxonomy" id="174260"/>
    <lineage>
        <taxon>Eukaryota</taxon>
        <taxon>Metazoa</taxon>
        <taxon>Cnidaria</taxon>
        <taxon>Anthozoa</taxon>
        <taxon>Hexacorallia</taxon>
        <taxon>Scleractinia</taxon>
        <taxon>Caryophylliina</taxon>
        <taxon>Caryophylliidae</taxon>
        <taxon>Desmophyllum</taxon>
    </lineage>
</organism>
<keyword evidence="3" id="KW-1185">Reference proteome</keyword>
<feature type="compositionally biased region" description="Basic and acidic residues" evidence="1">
    <location>
        <begin position="64"/>
        <end position="77"/>
    </location>
</feature>
<reference evidence="2" key="1">
    <citation type="submission" date="2023-01" db="EMBL/GenBank/DDBJ databases">
        <title>Genome assembly of the deep-sea coral Lophelia pertusa.</title>
        <authorList>
            <person name="Herrera S."/>
            <person name="Cordes E."/>
        </authorList>
    </citation>
    <scope>NUCLEOTIDE SEQUENCE</scope>
    <source>
        <strain evidence="2">USNM1676648</strain>
        <tissue evidence="2">Polyp</tissue>
    </source>
</reference>
<feature type="region of interest" description="Disordered" evidence="1">
    <location>
        <begin position="62"/>
        <end position="83"/>
    </location>
</feature>
<dbReference type="EMBL" id="MU825894">
    <property type="protein sequence ID" value="KAJ7383812.1"/>
    <property type="molecule type" value="Genomic_DNA"/>
</dbReference>
<proteinExistence type="predicted"/>
<sequence>MKFYCAAAVDNRSRLEFHGEPRIWDGHYIKRKIKGNSALYILTEEEQQRIEHIVRGLEQSTLKRSHDEVTTNERSDSSDQEAGEVFAVPGNPPKNITGYNYPIVVSGQARTDLEKSDINLHPTAQQDVLDKLPHMQGYVLCRPNVSTIHSISGARDVVTMANIIIATVPVTG</sequence>
<accession>A0A9W9ZLC6</accession>